<name>A0A7W9CFC1_9CAUL</name>
<proteinExistence type="predicted"/>
<feature type="compositionally biased region" description="Basic and acidic residues" evidence="1">
    <location>
        <begin position="107"/>
        <end position="121"/>
    </location>
</feature>
<evidence type="ECO:0000256" key="1">
    <source>
        <dbReference type="SAM" id="MobiDB-lite"/>
    </source>
</evidence>
<comment type="caution">
    <text evidence="2">The sequence shown here is derived from an EMBL/GenBank/DDBJ whole genome shotgun (WGS) entry which is preliminary data.</text>
</comment>
<feature type="region of interest" description="Disordered" evidence="1">
    <location>
        <begin position="100"/>
        <end position="121"/>
    </location>
</feature>
<dbReference type="AlphaFoldDB" id="A0A7W9CFC1"/>
<protein>
    <submittedName>
        <fullName evidence="2">Uncharacterized protein</fullName>
    </submittedName>
</protein>
<dbReference type="Proteomes" id="UP000545037">
    <property type="component" value="Unassembled WGS sequence"/>
</dbReference>
<dbReference type="EMBL" id="JACHOR010000001">
    <property type="protein sequence ID" value="MBB5744608.1"/>
    <property type="molecule type" value="Genomic_DNA"/>
</dbReference>
<gene>
    <name evidence="2" type="ORF">GGR13_000180</name>
</gene>
<sequence length="121" mass="13146">MTDDVRPVEPVRGRDRRDAQRRTRERRMPAEPRPEPGNAIVRLNEIIDESVDPATAAAPPPRSVTPDPAFAAQLIGQGGQRKGIRGGPPVMDAARSAYLGNEYSGQNDRRPPAGVAKKTDI</sequence>
<evidence type="ECO:0000313" key="3">
    <source>
        <dbReference type="Proteomes" id="UP000545037"/>
    </source>
</evidence>
<feature type="compositionally biased region" description="Basic and acidic residues" evidence="1">
    <location>
        <begin position="1"/>
        <end position="34"/>
    </location>
</feature>
<reference evidence="2 3" key="1">
    <citation type="submission" date="2020-08" db="EMBL/GenBank/DDBJ databases">
        <title>Genomic Encyclopedia of Type Strains, Phase IV (KMG-IV): sequencing the most valuable type-strain genomes for metagenomic binning, comparative biology and taxonomic classification.</title>
        <authorList>
            <person name="Goeker M."/>
        </authorList>
    </citation>
    <scope>NUCLEOTIDE SEQUENCE [LARGE SCALE GENOMIC DNA]</scope>
    <source>
        <strain evidence="2 3">DSM 4737</strain>
    </source>
</reference>
<dbReference type="RefSeq" id="WP_183211588.1">
    <property type="nucleotide sequence ID" value="NZ_JACHOR010000001.1"/>
</dbReference>
<organism evidence="2 3">
    <name type="scientific">Brevundimonas variabilis</name>
    <dbReference type="NCBI Taxonomy" id="74312"/>
    <lineage>
        <taxon>Bacteria</taxon>
        <taxon>Pseudomonadati</taxon>
        <taxon>Pseudomonadota</taxon>
        <taxon>Alphaproteobacteria</taxon>
        <taxon>Caulobacterales</taxon>
        <taxon>Caulobacteraceae</taxon>
        <taxon>Brevundimonas</taxon>
    </lineage>
</organism>
<keyword evidence="3" id="KW-1185">Reference proteome</keyword>
<evidence type="ECO:0000313" key="2">
    <source>
        <dbReference type="EMBL" id="MBB5744608.1"/>
    </source>
</evidence>
<accession>A0A7W9CFC1</accession>
<feature type="region of interest" description="Disordered" evidence="1">
    <location>
        <begin position="1"/>
        <end position="39"/>
    </location>
</feature>